<dbReference type="GO" id="GO:0016757">
    <property type="term" value="F:glycosyltransferase activity"/>
    <property type="evidence" value="ECO:0007669"/>
    <property type="project" value="InterPro"/>
</dbReference>
<dbReference type="Proteomes" id="UP000092741">
    <property type="component" value="Chromosome 1"/>
</dbReference>
<organism evidence="2 3">
    <name type="scientific">Vibrio natriegens NBRC 15636 = ATCC 14048 = DSM 759</name>
    <dbReference type="NCBI Taxonomy" id="1219067"/>
    <lineage>
        <taxon>Bacteria</taxon>
        <taxon>Pseudomonadati</taxon>
        <taxon>Pseudomonadota</taxon>
        <taxon>Gammaproteobacteria</taxon>
        <taxon>Vibrionales</taxon>
        <taxon>Vibrionaceae</taxon>
        <taxon>Vibrio</taxon>
    </lineage>
</organism>
<gene>
    <name evidence="2" type="ORF">BA890_01085</name>
</gene>
<evidence type="ECO:0000313" key="3">
    <source>
        <dbReference type="Proteomes" id="UP000092741"/>
    </source>
</evidence>
<feature type="domain" description="Glycosyl transferase family 1" evidence="1">
    <location>
        <begin position="769"/>
        <end position="913"/>
    </location>
</feature>
<dbReference type="RefSeq" id="WP_020335755.1">
    <property type="nucleotide sequence ID" value="NZ_ATFJ01000038.1"/>
</dbReference>
<dbReference type="GeneID" id="70913584"/>
<evidence type="ECO:0000259" key="1">
    <source>
        <dbReference type="Pfam" id="PF00534"/>
    </source>
</evidence>
<keyword evidence="3" id="KW-1185">Reference proteome</keyword>
<dbReference type="GO" id="GO:1901135">
    <property type="term" value="P:carbohydrate derivative metabolic process"/>
    <property type="evidence" value="ECO:0007669"/>
    <property type="project" value="UniProtKB-ARBA"/>
</dbReference>
<proteinExistence type="predicted"/>
<sequence>MKQADSDKVKFITNQLLSNKYVVEKLSLSNESLESQTTTINNIINNDLLIPGYFDSEFYLSEYVDVYDSGMLAIEHYLLFGREEGRIGYESRWSSIVDQMFKNGECKAVLNFENGEKKVKYETIFDNYTKYGKSFYTCKKLSCKWFQDIDSGTLRSPIISYTTLERHNIYEKVETLLNIKRLMKRVTFYHKHELNLLLELAFSSDWNINELDKSLAISESNHYDLFDLNFVQKELNIKGNSIVEIYSNWFSSFRKLTPNKYFLSTYYTSEYGDLKQLEYPFEHYALNGRFEGRKPNQFVSKIQFGSHKTCQYKSLSILDKYPFLSYFEESSVDSLNLLIDNISGLVKNERDINALISLINNQFFIDFFKSNNLKDAIVSWKENDFTDKAIILFDIDYLSKKLDTNLVNFEDAFLAWREIAKAESISTSPLFDQHYYLDRYLDLKYSNINAFEHYLHHGQHENRSPCRYIDPLWIRNTYTIGTLSGLDFFACSDKKIKPSPGLMPIDIYELQEIAKSSYESSWFDTTHNQVLKNQLEKANKIDPRIKLHDPSRIYTLMPYNMDFYAEIKGLESKIPSADILIFRDSINFGGADVVLSHLYRALKIIEPTKNIKIISFGEVEDKVVSSRDINPNDVINLKQLKGMIPLEHQANVVYDIIIGTKADQVYNVNSYGAWEAFKKYGKSLTQETKLFGYLFCDDRDEFGNIAGYPASYFFPTIEHLSRVYLDSESLLSELVGRGVIINRYASKIKVLKTPFEPFNNINDTIQPKISKKIAWAGRFDEQKKPELLIKIARLMPEYEFHVWGKAVLSNKEYNFSKCKNIILHGLYDDINELLHQDCSLYLYTSGWDGIPTILLDVVNLGLPIVASNVGGVAEAVPSWSLVDEIDNPAQYVDKINSILANYENSLNHMGQYKEMLLEKCSFENYCFEIGNN</sequence>
<dbReference type="KEGG" id="vna:PN96_12245"/>
<reference evidence="2 3" key="1">
    <citation type="submission" date="2016-07" db="EMBL/GenBank/DDBJ databases">
        <title>Developing Vibrio natriegens as a novel, fast-growing host for biotechnology.</title>
        <authorList>
            <person name="Weinstock M.T."/>
            <person name="Hesek E.D."/>
            <person name="Wilson C.M."/>
            <person name="Gibson D.G."/>
        </authorList>
    </citation>
    <scope>NUCLEOTIDE SEQUENCE [LARGE SCALE GENOMIC DNA]</scope>
    <source>
        <strain evidence="2 3">ATCC 14048</strain>
    </source>
</reference>
<dbReference type="EMBL" id="CP016345">
    <property type="protein sequence ID" value="ANQ11433.1"/>
    <property type="molecule type" value="Genomic_DNA"/>
</dbReference>
<dbReference type="PANTHER" id="PTHR12526">
    <property type="entry name" value="GLYCOSYLTRANSFERASE"/>
    <property type="match status" value="1"/>
</dbReference>
<protein>
    <recommendedName>
        <fullName evidence="1">Glycosyl transferase family 1 domain-containing protein</fullName>
    </recommendedName>
</protein>
<name>A0AAN0Y0N6_VIBNA</name>
<accession>A0AAN0Y0N6</accession>
<dbReference type="PANTHER" id="PTHR12526:SF637">
    <property type="entry name" value="GLYCOSYLTRANSFERASE EPSF-RELATED"/>
    <property type="match status" value="1"/>
</dbReference>
<dbReference type="AlphaFoldDB" id="A0AAN0Y0N6"/>
<evidence type="ECO:0000313" key="2">
    <source>
        <dbReference type="EMBL" id="ANQ11433.1"/>
    </source>
</evidence>
<dbReference type="Gene3D" id="3.40.50.2000">
    <property type="entry name" value="Glycogen Phosphorylase B"/>
    <property type="match status" value="1"/>
</dbReference>
<dbReference type="SUPFAM" id="SSF53756">
    <property type="entry name" value="UDP-Glycosyltransferase/glycogen phosphorylase"/>
    <property type="match status" value="1"/>
</dbReference>
<dbReference type="InterPro" id="IPR001296">
    <property type="entry name" value="Glyco_trans_1"/>
</dbReference>
<dbReference type="Pfam" id="PF00534">
    <property type="entry name" value="Glycos_transf_1"/>
    <property type="match status" value="1"/>
</dbReference>